<dbReference type="GO" id="GO:0006749">
    <property type="term" value="P:glutathione metabolic process"/>
    <property type="evidence" value="ECO:0007669"/>
    <property type="project" value="TreeGrafter"/>
</dbReference>
<dbReference type="Proteomes" id="UP001143463">
    <property type="component" value="Unassembled WGS sequence"/>
</dbReference>
<dbReference type="PANTHER" id="PTHR11365:SF23">
    <property type="entry name" value="HYPOTHETICAL 5-OXOPROLINASE (EUROFUNG)-RELATED"/>
    <property type="match status" value="1"/>
</dbReference>
<dbReference type="GO" id="GO:0017168">
    <property type="term" value="F:5-oxoprolinase (ATP-hydrolyzing) activity"/>
    <property type="evidence" value="ECO:0007669"/>
    <property type="project" value="TreeGrafter"/>
</dbReference>
<dbReference type="Pfam" id="PF02538">
    <property type="entry name" value="Hydantoinase_B"/>
    <property type="match status" value="1"/>
</dbReference>
<dbReference type="InterPro" id="IPR045079">
    <property type="entry name" value="Oxoprolinase-like"/>
</dbReference>
<proteinExistence type="predicted"/>
<dbReference type="PANTHER" id="PTHR11365">
    <property type="entry name" value="5-OXOPROLINASE RELATED"/>
    <property type="match status" value="1"/>
</dbReference>
<reference evidence="2" key="2">
    <citation type="submission" date="2023-01" db="EMBL/GenBank/DDBJ databases">
        <authorList>
            <person name="Sun Q."/>
            <person name="Evtushenko L."/>
        </authorList>
    </citation>
    <scope>NUCLEOTIDE SEQUENCE</scope>
    <source>
        <strain evidence="2">VKM Ac-1069</strain>
    </source>
</reference>
<protein>
    <submittedName>
        <fullName evidence="2">5-oxoprolinase</fullName>
    </submittedName>
</protein>
<dbReference type="AlphaFoldDB" id="A0A9W6NUJ6"/>
<comment type="caution">
    <text evidence="2">The sequence shown here is derived from an EMBL/GenBank/DDBJ whole genome shotgun (WGS) entry which is preliminary data.</text>
</comment>
<dbReference type="RefSeq" id="WP_037043649.1">
    <property type="nucleotide sequence ID" value="NZ_BAAAUZ010000011.1"/>
</dbReference>
<sequence length="639" mass="68749">MTLLKDLPEAEFRQTYHCDRFTASVITNRLRHAVEHMSTGFLREAFSPIIRDWYDFACTISGPPEQDYPMSVVSNSLVVFLGTMADAVRNSVEEYGPDNLRPGDVLICNDPYRAGTHVNDVCFIHPVFADDRLVSFVNLRAHQLDIGGTVPGGFSGTKTNVYENGLVIPPVLLYSQGRPVRSTFSLIFDNSRFGGLLLPDFKSIHQQLQLGARLVLDNIERYGLDAYLGTLRYACDTSAERMRAAIARIPDGDYTGTGLIDADGLDDTVDYAVHVTLRKRGHDIEADLSGTSTQARTCINASMLDSKTAVAVGLTMLLDPQIPFTSGTWRSVDLVGPMGSLLSSLPPDGGIFLFWESTGALVSAIFDALNPVLGENAVAGDYGSTNTHNANGLLPDGTPWANIAQCGGEHGPWGATKEGDGDSYTVLFTLNNLDPPTEAIEHDAPVVVLRKEHAIDTGGPGTHRGGAANLKDTLWLTDAEHYSSPFHTKVSSGVGAAGGEAGPCGGVWIFPADHHDPRETGALVGTEAQTYRTSDPVAGVLDPQSRVLDPANGTYHYFASTPVWRTKAGSVFRYLTNGGGGWGSPFARDAEAVLRDVRDEYVSIEGAARDYGVVVVGDPHHDPEGLTIDREATAELRTG</sequence>
<gene>
    <name evidence="2" type="ORF">GCM10017577_10090</name>
</gene>
<dbReference type="EMBL" id="BSFQ01000003">
    <property type="protein sequence ID" value="GLL09869.1"/>
    <property type="molecule type" value="Genomic_DNA"/>
</dbReference>
<dbReference type="GO" id="GO:0005829">
    <property type="term" value="C:cytosol"/>
    <property type="evidence" value="ECO:0007669"/>
    <property type="project" value="TreeGrafter"/>
</dbReference>
<name>A0A9W6NUJ6_9PSEU</name>
<reference evidence="2" key="1">
    <citation type="journal article" date="2014" name="Int. J. Syst. Evol. Microbiol.">
        <title>Complete genome sequence of Corynebacterium casei LMG S-19264T (=DSM 44701T), isolated from a smear-ripened cheese.</title>
        <authorList>
            <consortium name="US DOE Joint Genome Institute (JGI-PGF)"/>
            <person name="Walter F."/>
            <person name="Albersmeier A."/>
            <person name="Kalinowski J."/>
            <person name="Ruckert C."/>
        </authorList>
    </citation>
    <scope>NUCLEOTIDE SEQUENCE</scope>
    <source>
        <strain evidence="2">VKM Ac-1069</strain>
    </source>
</reference>
<feature type="domain" description="Hydantoinase B/oxoprolinase" evidence="1">
    <location>
        <begin position="19"/>
        <end position="585"/>
    </location>
</feature>
<dbReference type="InterPro" id="IPR003692">
    <property type="entry name" value="Hydantoinase_B"/>
</dbReference>
<keyword evidence="3" id="KW-1185">Reference proteome</keyword>
<accession>A0A9W6NUJ6</accession>
<evidence type="ECO:0000259" key="1">
    <source>
        <dbReference type="Pfam" id="PF02538"/>
    </source>
</evidence>
<evidence type="ECO:0000313" key="3">
    <source>
        <dbReference type="Proteomes" id="UP001143463"/>
    </source>
</evidence>
<evidence type="ECO:0000313" key="2">
    <source>
        <dbReference type="EMBL" id="GLL09869.1"/>
    </source>
</evidence>
<organism evidence="2 3">
    <name type="scientific">Pseudonocardia halophobica</name>
    <dbReference type="NCBI Taxonomy" id="29401"/>
    <lineage>
        <taxon>Bacteria</taxon>
        <taxon>Bacillati</taxon>
        <taxon>Actinomycetota</taxon>
        <taxon>Actinomycetes</taxon>
        <taxon>Pseudonocardiales</taxon>
        <taxon>Pseudonocardiaceae</taxon>
        <taxon>Pseudonocardia</taxon>
    </lineage>
</organism>